<dbReference type="RefSeq" id="WP_168078718.1">
    <property type="nucleotide sequence ID" value="NZ_BAAAQJ010000012.1"/>
</dbReference>
<evidence type="ECO:0000256" key="8">
    <source>
        <dbReference type="RuleBase" id="RU363041"/>
    </source>
</evidence>
<name>A0A8J3PM30_9ACTN</name>
<evidence type="ECO:0000256" key="3">
    <source>
        <dbReference type="ARBA" id="ARBA00022448"/>
    </source>
</evidence>
<evidence type="ECO:0000256" key="7">
    <source>
        <dbReference type="ARBA" id="ARBA00023136"/>
    </source>
</evidence>
<keyword evidence="6 8" id="KW-1133">Transmembrane helix</keyword>
<dbReference type="InterPro" id="IPR002781">
    <property type="entry name" value="TM_pro_TauE-like"/>
</dbReference>
<evidence type="ECO:0000313" key="9">
    <source>
        <dbReference type="EMBL" id="GIG73458.1"/>
    </source>
</evidence>
<comment type="similarity">
    <text evidence="2 8">Belongs to the 4-toluene sulfonate uptake permease (TSUP) (TC 2.A.102) family.</text>
</comment>
<evidence type="ECO:0000313" key="10">
    <source>
        <dbReference type="Proteomes" id="UP000653674"/>
    </source>
</evidence>
<evidence type="ECO:0000256" key="5">
    <source>
        <dbReference type="ARBA" id="ARBA00022692"/>
    </source>
</evidence>
<reference evidence="9" key="1">
    <citation type="submission" date="2021-01" db="EMBL/GenBank/DDBJ databases">
        <title>Whole genome shotgun sequence of Planosporangium flavigriseum NBRC 105377.</title>
        <authorList>
            <person name="Komaki H."/>
            <person name="Tamura T."/>
        </authorList>
    </citation>
    <scope>NUCLEOTIDE SEQUENCE</scope>
    <source>
        <strain evidence="9">NBRC 105377</strain>
    </source>
</reference>
<keyword evidence="4 8" id="KW-1003">Cell membrane</keyword>
<keyword evidence="5 8" id="KW-0812">Transmembrane</keyword>
<feature type="transmembrane region" description="Helical" evidence="8">
    <location>
        <begin position="192"/>
        <end position="222"/>
    </location>
</feature>
<comment type="subcellular location">
    <subcellularLocation>
        <location evidence="1 8">Cell membrane</location>
        <topology evidence="1 8">Multi-pass membrane protein</topology>
    </subcellularLocation>
</comment>
<feature type="transmembrane region" description="Helical" evidence="8">
    <location>
        <begin position="40"/>
        <end position="59"/>
    </location>
</feature>
<evidence type="ECO:0000256" key="4">
    <source>
        <dbReference type="ARBA" id="ARBA00022475"/>
    </source>
</evidence>
<evidence type="ECO:0000256" key="2">
    <source>
        <dbReference type="ARBA" id="ARBA00009142"/>
    </source>
</evidence>
<accession>A0A8J3PM30</accession>
<keyword evidence="10" id="KW-1185">Reference proteome</keyword>
<dbReference type="InterPro" id="IPR052017">
    <property type="entry name" value="TSUP"/>
</dbReference>
<protein>
    <recommendedName>
        <fullName evidence="8">Probable membrane transporter protein</fullName>
    </recommendedName>
</protein>
<feature type="transmembrane region" description="Helical" evidence="8">
    <location>
        <begin position="97"/>
        <end position="116"/>
    </location>
</feature>
<proteinExistence type="inferred from homology"/>
<organism evidence="9 10">
    <name type="scientific">Planosporangium flavigriseum</name>
    <dbReference type="NCBI Taxonomy" id="373681"/>
    <lineage>
        <taxon>Bacteria</taxon>
        <taxon>Bacillati</taxon>
        <taxon>Actinomycetota</taxon>
        <taxon>Actinomycetes</taxon>
        <taxon>Micromonosporales</taxon>
        <taxon>Micromonosporaceae</taxon>
        <taxon>Planosporangium</taxon>
    </lineage>
</organism>
<dbReference type="EMBL" id="BONU01000009">
    <property type="protein sequence ID" value="GIG73458.1"/>
    <property type="molecule type" value="Genomic_DNA"/>
</dbReference>
<dbReference type="Proteomes" id="UP000653674">
    <property type="component" value="Unassembled WGS sequence"/>
</dbReference>
<dbReference type="AlphaFoldDB" id="A0A8J3PM30"/>
<evidence type="ECO:0000256" key="1">
    <source>
        <dbReference type="ARBA" id="ARBA00004651"/>
    </source>
</evidence>
<feature type="transmembrane region" description="Helical" evidence="8">
    <location>
        <begin position="142"/>
        <end position="172"/>
    </location>
</feature>
<dbReference type="PANTHER" id="PTHR30269:SF0">
    <property type="entry name" value="MEMBRANE TRANSPORTER PROTEIN YFCA-RELATED"/>
    <property type="match status" value="1"/>
</dbReference>
<comment type="caution">
    <text evidence="9">The sequence shown here is derived from an EMBL/GenBank/DDBJ whole genome shotgun (WGS) entry which is preliminary data.</text>
</comment>
<gene>
    <name evidence="9" type="ORF">Pfl04_18620</name>
</gene>
<feature type="transmembrane region" description="Helical" evidence="8">
    <location>
        <begin position="71"/>
        <end position="91"/>
    </location>
</feature>
<dbReference type="GO" id="GO:0005886">
    <property type="term" value="C:plasma membrane"/>
    <property type="evidence" value="ECO:0007669"/>
    <property type="project" value="UniProtKB-SubCell"/>
</dbReference>
<dbReference type="Pfam" id="PF01925">
    <property type="entry name" value="TauE"/>
    <property type="match status" value="1"/>
</dbReference>
<feature type="transmembrane region" description="Helical" evidence="8">
    <location>
        <begin position="234"/>
        <end position="252"/>
    </location>
</feature>
<evidence type="ECO:0000256" key="6">
    <source>
        <dbReference type="ARBA" id="ARBA00022989"/>
    </source>
</evidence>
<keyword evidence="3" id="KW-0813">Transport</keyword>
<dbReference type="PANTHER" id="PTHR30269">
    <property type="entry name" value="TRANSMEMBRANE PROTEIN YFCA"/>
    <property type="match status" value="1"/>
</dbReference>
<keyword evidence="7 8" id="KW-0472">Membrane</keyword>
<sequence length="257" mass="25301">MNHLLLLTGVGVVAGVLSTAVGLASLVSYPALLMIGLPPVAANVTNTVGLVATGIGAVAGSRAELAGQGRFIARLCTVSALGGVAGALLLLDTSPRLFEMIVPVLIAGASILLLLGPRLRRRVAGQAVEPAAHRPPNRLGGLLAIAPIGLYGGYFGAAAGVLMLAVLTLMLAGQSLARTNAAKNVALGAANAAASVIFAVTGPVHWTAAAALAAGSLVGGWIGPALVRRVPPGPLRILIAVAGMALAVKIAIDAGLG</sequence>